<gene>
    <name evidence="1" type="ORF">SLEP1_g11198</name>
</gene>
<dbReference type="EMBL" id="BPVZ01000012">
    <property type="protein sequence ID" value="GKU98164.1"/>
    <property type="molecule type" value="Genomic_DNA"/>
</dbReference>
<evidence type="ECO:0000313" key="2">
    <source>
        <dbReference type="Proteomes" id="UP001054252"/>
    </source>
</evidence>
<reference evidence="1 2" key="1">
    <citation type="journal article" date="2021" name="Commun. Biol.">
        <title>The genome of Shorea leprosula (Dipterocarpaceae) highlights the ecological relevance of drought in aseasonal tropical rainforests.</title>
        <authorList>
            <person name="Ng K.K.S."/>
            <person name="Kobayashi M.J."/>
            <person name="Fawcett J.A."/>
            <person name="Hatakeyama M."/>
            <person name="Paape T."/>
            <person name="Ng C.H."/>
            <person name="Ang C.C."/>
            <person name="Tnah L.H."/>
            <person name="Lee C.T."/>
            <person name="Nishiyama T."/>
            <person name="Sese J."/>
            <person name="O'Brien M.J."/>
            <person name="Copetti D."/>
            <person name="Mohd Noor M.I."/>
            <person name="Ong R.C."/>
            <person name="Putra M."/>
            <person name="Sireger I.Z."/>
            <person name="Indrioko S."/>
            <person name="Kosugi Y."/>
            <person name="Izuno A."/>
            <person name="Isagi Y."/>
            <person name="Lee S.L."/>
            <person name="Shimizu K.K."/>
        </authorList>
    </citation>
    <scope>NUCLEOTIDE SEQUENCE [LARGE SCALE GENOMIC DNA]</scope>
    <source>
        <strain evidence="1">214</strain>
    </source>
</reference>
<sequence>MWVFVTSSCGSNFLVPVVSLGFKASLKPERPLKRKVGEEIFVIASEPPLDAIGKARKGMIDVDKEIPSLIILPDDELQSFSSEGRVLISPIMDFVARRSFSKPLTSYDACIDGPSIIGHSSITRESSKFMLLASDKKSLSDFSVEAMTWLSITLLVDNYQWAQQFSNEKRKKTTLGKE</sequence>
<comment type="caution">
    <text evidence="1">The sequence shown here is derived from an EMBL/GenBank/DDBJ whole genome shotgun (WGS) entry which is preliminary data.</text>
</comment>
<name>A0AAV5III0_9ROSI</name>
<evidence type="ECO:0000313" key="1">
    <source>
        <dbReference type="EMBL" id="GKU98164.1"/>
    </source>
</evidence>
<proteinExistence type="predicted"/>
<protein>
    <submittedName>
        <fullName evidence="1">Uncharacterized protein</fullName>
    </submittedName>
</protein>
<dbReference type="AlphaFoldDB" id="A0AAV5III0"/>
<dbReference type="Proteomes" id="UP001054252">
    <property type="component" value="Unassembled WGS sequence"/>
</dbReference>
<organism evidence="1 2">
    <name type="scientific">Rubroshorea leprosula</name>
    <dbReference type="NCBI Taxonomy" id="152421"/>
    <lineage>
        <taxon>Eukaryota</taxon>
        <taxon>Viridiplantae</taxon>
        <taxon>Streptophyta</taxon>
        <taxon>Embryophyta</taxon>
        <taxon>Tracheophyta</taxon>
        <taxon>Spermatophyta</taxon>
        <taxon>Magnoliopsida</taxon>
        <taxon>eudicotyledons</taxon>
        <taxon>Gunneridae</taxon>
        <taxon>Pentapetalae</taxon>
        <taxon>rosids</taxon>
        <taxon>malvids</taxon>
        <taxon>Malvales</taxon>
        <taxon>Dipterocarpaceae</taxon>
        <taxon>Rubroshorea</taxon>
    </lineage>
</organism>
<keyword evidence="2" id="KW-1185">Reference proteome</keyword>
<accession>A0AAV5III0</accession>